<reference evidence="1" key="1">
    <citation type="journal article" date="2014" name="Int. J. Syst. Evol. Microbiol.">
        <title>Complete genome sequence of Corynebacterium casei LMG S-19264T (=DSM 44701T), isolated from a smear-ripened cheese.</title>
        <authorList>
            <consortium name="US DOE Joint Genome Institute (JGI-PGF)"/>
            <person name="Walter F."/>
            <person name="Albersmeier A."/>
            <person name="Kalinowski J."/>
            <person name="Ruckert C."/>
        </authorList>
    </citation>
    <scope>NUCLEOTIDE SEQUENCE</scope>
    <source>
        <strain evidence="1">JCM 14359</strain>
    </source>
</reference>
<dbReference type="EMBL" id="BMOC01000028">
    <property type="protein sequence ID" value="GGJ16734.1"/>
    <property type="molecule type" value="Genomic_DNA"/>
</dbReference>
<accession>A0A830EJ69</accession>
<proteinExistence type="predicted"/>
<evidence type="ECO:0000313" key="1">
    <source>
        <dbReference type="EMBL" id="GGJ16734.1"/>
    </source>
</evidence>
<organism evidence="1 2">
    <name type="scientific">Halobellus salinus</name>
    <dbReference type="NCBI Taxonomy" id="931585"/>
    <lineage>
        <taxon>Archaea</taxon>
        <taxon>Methanobacteriati</taxon>
        <taxon>Methanobacteriota</taxon>
        <taxon>Stenosarchaea group</taxon>
        <taxon>Halobacteria</taxon>
        <taxon>Halobacteriales</taxon>
        <taxon>Haloferacaceae</taxon>
        <taxon>Halobellus</taxon>
    </lineage>
</organism>
<name>A0A830EJ69_9EURY</name>
<sequence length="84" mass="9413">MIGPDDCDHPVALRSSLGDLVGDDLVTVYFVGRPIHSVAPEYQDREERRPEEQRGATKRISCEETIRSSLVAVKGELTRLNLFT</sequence>
<evidence type="ECO:0000313" key="2">
    <source>
        <dbReference type="Proteomes" id="UP000653099"/>
    </source>
</evidence>
<comment type="caution">
    <text evidence="1">The sequence shown here is derived from an EMBL/GenBank/DDBJ whole genome shotgun (WGS) entry which is preliminary data.</text>
</comment>
<reference evidence="1" key="2">
    <citation type="submission" date="2020-09" db="EMBL/GenBank/DDBJ databases">
        <authorList>
            <person name="Sun Q."/>
            <person name="Ohkuma M."/>
        </authorList>
    </citation>
    <scope>NUCLEOTIDE SEQUENCE</scope>
    <source>
        <strain evidence="1">JCM 14359</strain>
    </source>
</reference>
<gene>
    <name evidence="1" type="ORF">GCM10008995_28320</name>
</gene>
<protein>
    <submittedName>
        <fullName evidence="1">Uncharacterized protein</fullName>
    </submittedName>
</protein>
<keyword evidence="2" id="KW-1185">Reference proteome</keyword>
<dbReference type="AlphaFoldDB" id="A0A830EJ69"/>
<dbReference type="Proteomes" id="UP000653099">
    <property type="component" value="Unassembled WGS sequence"/>
</dbReference>